<accession>A0A4D6MTX4</accession>
<sequence length="167" mass="18627">MVGHGGFAPAAFSSVAVTGSEGCRNGMNVASGAVLLRCYAVSWWLPWDLCLHCTRVEMEMVLRTGAGATSAGLVRWLAAFARWCRRLKMVELRCRRAGCRWCGAEMENGDGGGLVFRNVEDALRRRWSRWRWRVAVAAAVRTKRCGGVDGGQKRQRLPWRLMVVARV</sequence>
<gene>
    <name evidence="1" type="ORF">DEO72_LG8g2105</name>
</gene>
<dbReference type="EMBL" id="CP039352">
    <property type="protein sequence ID" value="QCE04072.1"/>
    <property type="molecule type" value="Genomic_DNA"/>
</dbReference>
<evidence type="ECO:0000313" key="2">
    <source>
        <dbReference type="Proteomes" id="UP000501690"/>
    </source>
</evidence>
<dbReference type="Proteomes" id="UP000501690">
    <property type="component" value="Linkage Group LG8"/>
</dbReference>
<keyword evidence="2" id="KW-1185">Reference proteome</keyword>
<dbReference type="AlphaFoldDB" id="A0A4D6MTX4"/>
<name>A0A4D6MTX4_VIGUN</name>
<evidence type="ECO:0000313" key="1">
    <source>
        <dbReference type="EMBL" id="QCE04072.1"/>
    </source>
</evidence>
<reference evidence="1 2" key="1">
    <citation type="submission" date="2019-04" db="EMBL/GenBank/DDBJ databases">
        <title>An improved genome assembly and genetic linkage map for asparagus bean, Vigna unguiculata ssp. sesquipedialis.</title>
        <authorList>
            <person name="Xia Q."/>
            <person name="Zhang R."/>
            <person name="Dong Y."/>
        </authorList>
    </citation>
    <scope>NUCLEOTIDE SEQUENCE [LARGE SCALE GENOMIC DNA]</scope>
    <source>
        <tissue evidence="1">Leaf</tissue>
    </source>
</reference>
<organism evidence="1 2">
    <name type="scientific">Vigna unguiculata</name>
    <name type="common">Cowpea</name>
    <dbReference type="NCBI Taxonomy" id="3917"/>
    <lineage>
        <taxon>Eukaryota</taxon>
        <taxon>Viridiplantae</taxon>
        <taxon>Streptophyta</taxon>
        <taxon>Embryophyta</taxon>
        <taxon>Tracheophyta</taxon>
        <taxon>Spermatophyta</taxon>
        <taxon>Magnoliopsida</taxon>
        <taxon>eudicotyledons</taxon>
        <taxon>Gunneridae</taxon>
        <taxon>Pentapetalae</taxon>
        <taxon>rosids</taxon>
        <taxon>fabids</taxon>
        <taxon>Fabales</taxon>
        <taxon>Fabaceae</taxon>
        <taxon>Papilionoideae</taxon>
        <taxon>50 kb inversion clade</taxon>
        <taxon>NPAAA clade</taxon>
        <taxon>indigoferoid/millettioid clade</taxon>
        <taxon>Phaseoleae</taxon>
        <taxon>Vigna</taxon>
    </lineage>
</organism>
<protein>
    <submittedName>
        <fullName evidence="1">Uncharacterized protein</fullName>
    </submittedName>
</protein>
<proteinExistence type="predicted"/>